<proteinExistence type="predicted"/>
<dbReference type="AlphaFoldDB" id="A0A915HND7"/>
<dbReference type="Proteomes" id="UP000887565">
    <property type="component" value="Unplaced"/>
</dbReference>
<protein>
    <submittedName>
        <fullName evidence="2">Uncharacterized protein</fullName>
    </submittedName>
</protein>
<keyword evidence="1" id="KW-1185">Reference proteome</keyword>
<name>A0A915HND7_ROMCU</name>
<reference evidence="2" key="1">
    <citation type="submission" date="2022-11" db="UniProtKB">
        <authorList>
            <consortium name="WormBaseParasite"/>
        </authorList>
    </citation>
    <scope>IDENTIFICATION</scope>
</reference>
<accession>A0A915HND7</accession>
<dbReference type="WBParaSite" id="nRc.2.0.1.t02867-RA">
    <property type="protein sequence ID" value="nRc.2.0.1.t02867-RA"/>
    <property type="gene ID" value="nRc.2.0.1.g02867"/>
</dbReference>
<sequence>MVNFSFYDMKRDMKKMWAYKVDQSASVLKDGKVFEADTSSLSCPPSYETKSPYHRRLMQFLPPSSFLCLEKNVQARRNFKPDKWYVVEWDETKFAQLDRAAIVNDTFKAHLTILDSGMRFNISLKPDYFTPSILNVTVQPNEKNAIVEQPGVSRMIREGSLIVLLVKPWLTEDSSGCTIATDFQTIDLYERNLRGRHNFG</sequence>
<evidence type="ECO:0000313" key="2">
    <source>
        <dbReference type="WBParaSite" id="nRc.2.0.1.t02867-RA"/>
    </source>
</evidence>
<organism evidence="1 2">
    <name type="scientific">Romanomermis culicivorax</name>
    <name type="common">Nematode worm</name>
    <dbReference type="NCBI Taxonomy" id="13658"/>
    <lineage>
        <taxon>Eukaryota</taxon>
        <taxon>Metazoa</taxon>
        <taxon>Ecdysozoa</taxon>
        <taxon>Nematoda</taxon>
        <taxon>Enoplea</taxon>
        <taxon>Dorylaimia</taxon>
        <taxon>Mermithida</taxon>
        <taxon>Mermithoidea</taxon>
        <taxon>Mermithidae</taxon>
        <taxon>Romanomermis</taxon>
    </lineage>
</organism>
<evidence type="ECO:0000313" key="1">
    <source>
        <dbReference type="Proteomes" id="UP000887565"/>
    </source>
</evidence>